<evidence type="ECO:0000256" key="2">
    <source>
        <dbReference type="ARBA" id="ARBA00022723"/>
    </source>
</evidence>
<keyword evidence="9" id="KW-1185">Reference proteome</keyword>
<dbReference type="InterPro" id="IPR036188">
    <property type="entry name" value="FAD/NAD-bd_sf"/>
</dbReference>
<dbReference type="OrthoDB" id="10264636at2759"/>
<dbReference type="GO" id="GO:0051539">
    <property type="term" value="F:4 iron, 4 sulfur cluster binding"/>
    <property type="evidence" value="ECO:0007669"/>
    <property type="project" value="UniProtKB-KW"/>
</dbReference>
<evidence type="ECO:0000313" key="8">
    <source>
        <dbReference type="EMBL" id="KAF4974096.1"/>
    </source>
</evidence>
<dbReference type="Pfam" id="PF12831">
    <property type="entry name" value="FAD_oxidored"/>
    <property type="match status" value="1"/>
</dbReference>
<dbReference type="InterPro" id="IPR039650">
    <property type="entry name" value="HdrA-like"/>
</dbReference>
<sequence>MPASPGSLLLSLVITLWLLPLFVTAVGSASSESARKAVFYDCDVVIYGNTVAALAAAIQTTRMNKTVAIVFPGTTLGGLTTSGLGWTDSKDGNTIGGIAREFYGRVFDYYQGPDAWERETRSDYLDKNIGAQPGPAIDEQKQVQWTFEPKAAEAIWEKWITDEKIPVFRNEAIDRSSTGVSKQGTLIKSFRTESGSVFAAKMFIDASYEGDFMETAGVPYRVGRESREEYDESAAGIYINGKSKLSEIDPYIEPRNSSSGLIAGIQRDISDRESIQGDADPKRLQSYNYRLCLTTVEDNKASFSKPEGYNESSYEILFRYIESGYDGEFFTSQLMPNIKTDTNANGQVSTDLIGGNYDARSNYAEYSYRQREVTAHAHKTWAQGLLWTLANHERVPEDIRTHVGAWGYAKDEWVSNDNWPYEVYIREGRRMNGMYTMTQEDIQEPKTHDKDSVIGVGFYTLDVHQVERVVFEGIIYDEGLVHVPNDGGFTIPFSAIVPQARYATNFLNPVTMSSTHVALSALRMEPTYMILGQSSATAAVMALEQGVNIQDVDREKLTARLKEDNQVLESSARSLESSYRGLVVVFLCIFMIVYFMIT</sequence>
<keyword evidence="1" id="KW-0004">4Fe-4S</keyword>
<dbReference type="EMBL" id="JABEYC010000804">
    <property type="protein sequence ID" value="KAF4974096.1"/>
    <property type="molecule type" value="Genomic_DNA"/>
</dbReference>
<dbReference type="SUPFAM" id="SSF51905">
    <property type="entry name" value="FAD/NAD(P)-binding domain"/>
    <property type="match status" value="1"/>
</dbReference>
<dbReference type="PANTHER" id="PTHR43498:SF1">
    <property type="entry name" value="COB--COM HETERODISULFIDE REDUCTASE IRON-SULFUR SUBUNIT A"/>
    <property type="match status" value="1"/>
</dbReference>
<dbReference type="Proteomes" id="UP000635477">
    <property type="component" value="Unassembled WGS sequence"/>
</dbReference>
<dbReference type="AlphaFoldDB" id="A0A8H4XGB1"/>
<keyword evidence="5" id="KW-0411">Iron-sulfur</keyword>
<keyword evidence="6" id="KW-0472">Membrane</keyword>
<evidence type="ECO:0000256" key="6">
    <source>
        <dbReference type="SAM" id="Phobius"/>
    </source>
</evidence>
<comment type="caution">
    <text evidence="8">The sequence shown here is derived from an EMBL/GenBank/DDBJ whole genome shotgun (WGS) entry which is preliminary data.</text>
</comment>
<keyword evidence="7" id="KW-0732">Signal</keyword>
<dbReference type="GO" id="GO:0016491">
    <property type="term" value="F:oxidoreductase activity"/>
    <property type="evidence" value="ECO:0007669"/>
    <property type="project" value="UniProtKB-KW"/>
</dbReference>
<organism evidence="8 9">
    <name type="scientific">Fusarium zealandicum</name>
    <dbReference type="NCBI Taxonomy" id="1053134"/>
    <lineage>
        <taxon>Eukaryota</taxon>
        <taxon>Fungi</taxon>
        <taxon>Dikarya</taxon>
        <taxon>Ascomycota</taxon>
        <taxon>Pezizomycotina</taxon>
        <taxon>Sordariomycetes</taxon>
        <taxon>Hypocreomycetidae</taxon>
        <taxon>Hypocreales</taxon>
        <taxon>Nectriaceae</taxon>
        <taxon>Fusarium</taxon>
        <taxon>Fusarium staphyleae species complex</taxon>
    </lineage>
</organism>
<evidence type="ECO:0000256" key="4">
    <source>
        <dbReference type="ARBA" id="ARBA00023004"/>
    </source>
</evidence>
<dbReference type="PANTHER" id="PTHR43498">
    <property type="entry name" value="FERREDOXIN:COB-COM HETERODISULFIDE REDUCTASE SUBUNIT A"/>
    <property type="match status" value="1"/>
</dbReference>
<accession>A0A8H4XGB1</accession>
<keyword evidence="6" id="KW-0812">Transmembrane</keyword>
<name>A0A8H4XGB1_9HYPO</name>
<feature type="chain" id="PRO_5034780621" description="Xanthan lyase" evidence="7">
    <location>
        <begin position="26"/>
        <end position="598"/>
    </location>
</feature>
<keyword evidence="3" id="KW-0560">Oxidoreductase</keyword>
<reference evidence="8" key="2">
    <citation type="submission" date="2020-05" db="EMBL/GenBank/DDBJ databases">
        <authorList>
            <person name="Kim H.-S."/>
            <person name="Proctor R.H."/>
            <person name="Brown D.W."/>
        </authorList>
    </citation>
    <scope>NUCLEOTIDE SEQUENCE</scope>
    <source>
        <strain evidence="8">NRRL 22465</strain>
    </source>
</reference>
<keyword evidence="2" id="KW-0479">Metal-binding</keyword>
<proteinExistence type="predicted"/>
<feature type="transmembrane region" description="Helical" evidence="6">
    <location>
        <begin position="579"/>
        <end position="597"/>
    </location>
</feature>
<evidence type="ECO:0000313" key="9">
    <source>
        <dbReference type="Proteomes" id="UP000635477"/>
    </source>
</evidence>
<reference evidence="8" key="1">
    <citation type="journal article" date="2020" name="BMC Genomics">
        <title>Correction to: Identification and distribution of gene clusters required for synthesis of sphingolipid metabolism inhibitors in diverse species of the filamentous fungus Fusarium.</title>
        <authorList>
            <person name="Kim H.S."/>
            <person name="Lohmar J.M."/>
            <person name="Busman M."/>
            <person name="Brown D.W."/>
            <person name="Naumann T.A."/>
            <person name="Divon H.H."/>
            <person name="Lysoe E."/>
            <person name="Uhlig S."/>
            <person name="Proctor R.H."/>
        </authorList>
    </citation>
    <scope>NUCLEOTIDE SEQUENCE</scope>
    <source>
        <strain evidence="8">NRRL 22465</strain>
    </source>
</reference>
<dbReference type="GO" id="GO:0046872">
    <property type="term" value="F:metal ion binding"/>
    <property type="evidence" value="ECO:0007669"/>
    <property type="project" value="UniProtKB-KW"/>
</dbReference>
<keyword evidence="6" id="KW-1133">Transmembrane helix</keyword>
<keyword evidence="4" id="KW-0408">Iron</keyword>
<evidence type="ECO:0000256" key="5">
    <source>
        <dbReference type="ARBA" id="ARBA00023014"/>
    </source>
</evidence>
<evidence type="ECO:0000256" key="7">
    <source>
        <dbReference type="SAM" id="SignalP"/>
    </source>
</evidence>
<feature type="signal peptide" evidence="7">
    <location>
        <begin position="1"/>
        <end position="25"/>
    </location>
</feature>
<gene>
    <name evidence="8" type="ORF">FZEAL_8969</name>
</gene>
<evidence type="ECO:0000256" key="3">
    <source>
        <dbReference type="ARBA" id="ARBA00023002"/>
    </source>
</evidence>
<protein>
    <recommendedName>
        <fullName evidence="10">Xanthan lyase</fullName>
    </recommendedName>
</protein>
<evidence type="ECO:0000256" key="1">
    <source>
        <dbReference type="ARBA" id="ARBA00022485"/>
    </source>
</evidence>
<evidence type="ECO:0008006" key="10">
    <source>
        <dbReference type="Google" id="ProtNLM"/>
    </source>
</evidence>